<dbReference type="EMBL" id="CP014323">
    <property type="protein sequence ID" value="AMJ97443.1"/>
    <property type="molecule type" value="Genomic_DNA"/>
</dbReference>
<dbReference type="AlphaFoldDB" id="A0A126PWR7"/>
<evidence type="ECO:0000259" key="1">
    <source>
        <dbReference type="Pfam" id="PF05729"/>
    </source>
</evidence>
<evidence type="ECO:0000313" key="2">
    <source>
        <dbReference type="EMBL" id="AMJ97443.1"/>
    </source>
</evidence>
<reference evidence="2 3" key="1">
    <citation type="submission" date="2015-12" db="EMBL/GenBank/DDBJ databases">
        <authorList>
            <person name="Shamseldin A."/>
            <person name="Moawad H."/>
            <person name="Abd El-Rahim W.M."/>
            <person name="Sadowsky M.J."/>
        </authorList>
    </citation>
    <scope>NUCLEOTIDE SEQUENCE [LARGE SCALE GENOMIC DNA]</scope>
    <source>
        <strain evidence="2 3">D7</strain>
    </source>
</reference>
<accession>A0A126PWR7</accession>
<feature type="domain" description="NACHT" evidence="1">
    <location>
        <begin position="100"/>
        <end position="241"/>
    </location>
</feature>
<name>A0A126PWR7_ALTMA</name>
<dbReference type="Proteomes" id="UP000063991">
    <property type="component" value="Chromosome"/>
</dbReference>
<protein>
    <recommendedName>
        <fullName evidence="1">NACHT domain-containing protein</fullName>
    </recommendedName>
</protein>
<gene>
    <name evidence="2" type="ORF">AVL55_04270</name>
</gene>
<dbReference type="SUPFAM" id="SSF52540">
    <property type="entry name" value="P-loop containing nucleoside triphosphate hydrolases"/>
    <property type="match status" value="1"/>
</dbReference>
<dbReference type="OrthoDB" id="6875580at2"/>
<organism evidence="2 3">
    <name type="scientific">Alteromonas macleodii</name>
    <name type="common">Pseudoalteromonas macleodii</name>
    <dbReference type="NCBI Taxonomy" id="28108"/>
    <lineage>
        <taxon>Bacteria</taxon>
        <taxon>Pseudomonadati</taxon>
        <taxon>Pseudomonadota</taxon>
        <taxon>Gammaproteobacteria</taxon>
        <taxon>Alteromonadales</taxon>
        <taxon>Alteromonadaceae</taxon>
        <taxon>Alteromonas/Salinimonas group</taxon>
        <taxon>Alteromonas</taxon>
    </lineage>
</organism>
<dbReference type="InterPro" id="IPR027417">
    <property type="entry name" value="P-loop_NTPase"/>
</dbReference>
<dbReference type="Gene3D" id="3.40.50.300">
    <property type="entry name" value="P-loop containing nucleotide triphosphate hydrolases"/>
    <property type="match status" value="1"/>
</dbReference>
<dbReference type="Pfam" id="PF05729">
    <property type="entry name" value="NACHT"/>
    <property type="match status" value="1"/>
</dbReference>
<evidence type="ECO:0000313" key="3">
    <source>
        <dbReference type="Proteomes" id="UP000063991"/>
    </source>
</evidence>
<proteinExistence type="predicted"/>
<dbReference type="InterPro" id="IPR007111">
    <property type="entry name" value="NACHT_NTPase"/>
</dbReference>
<sequence length="637" mass="75236">MMEDVAKQANKAIFKRVLEKAGALWEEYKHYCEHAFLPFLEKNYDSLTISTSQLFRNEGYRIEDLYVPLIIENSDLGMVEVDCFPKGIFLKEKKVLLADSAGMGKSTLLKMIYKYIIDEGVCIPFYIDLKNLVRENDVVSVQDYLYSSFPSLENKPSKEFFFKLLENNFFIFLFDGADEVPDDKKEDVFKNVDYFSKVASASQFMVATRKEDRILSSFFTYKAFSILPLNKEQSYEILRRYQFKDVGADDLIKEIEKEKNTAVKEFLKNPLLTTLLYTAFVLKRNVPLKKSLFFGQVYESLYENHDSTKPGYLTRKKKSGLDIDQFEKILSHLAFRGRNREKLEYEKKDLIAEIRSISQLYPTLKFDVNGFVSDLITNVPVFRVEGTLYSWQHKSIQEYFFVRFCFIVLNREQRDKVLDSLLNSENISKYILVFDLFYDVDPELFHQTFTKGIVDYYDREFREHGKEVSEEIFSLNLFVRYIAVDVYKELGKSFYKEMREASKEDPYGEFRFIRDYVKDKYTIGDFVYSRGNIRRAGSVYFQFVYFSKYHFLLKILYEKGESFVSELFAENISEYCYETSVVENFSGYRDFAFIRGRRSGQVENISYKIDIVSCRKFLKSLDEKISKRNLNLDLSSF</sequence>
<dbReference type="RefSeq" id="WP_061094356.1">
    <property type="nucleotide sequence ID" value="NZ_CP014323.1"/>
</dbReference>